<protein>
    <submittedName>
        <fullName evidence="2">Peptidoglycan DD-metalloendopeptidase family protein</fullName>
    </submittedName>
</protein>
<dbReference type="EMBL" id="JAAZNL010000032">
    <property type="protein sequence ID" value="NMB70164.1"/>
    <property type="molecule type" value="Genomic_DNA"/>
</dbReference>
<accession>A0A7X9HI21</accession>
<dbReference type="Proteomes" id="UP000526033">
    <property type="component" value="Unassembled WGS sequence"/>
</dbReference>
<dbReference type="AlphaFoldDB" id="A0A7X9HI21"/>
<comment type="caution">
    <text evidence="2">The sequence shown here is derived from an EMBL/GenBank/DDBJ whole genome shotgun (WGS) entry which is preliminary data.</text>
</comment>
<dbReference type="Pfam" id="PF01551">
    <property type="entry name" value="Peptidase_M23"/>
    <property type="match status" value="1"/>
</dbReference>
<sequence length="773" mass="87149">MKRTFSVVSTFFFIVFPIFSYAQTWEPASLEGIYFSSIEKTSYGIMAGELDTRNRPETYNGIYITKDYGQTWAKFGLEGRGISCLDTNGNLVVAGTYYTENNQGNLFILREELSVWESMGFTYNVSAVAILNDTIYVGTTNHGLWITQDQGQSWLQKIGSGVYGPHIQAILATSDVIIASTSNQTYKSVDNGINWETVTPLNGKNIKHMANDKDTIAVGTFTSDGIYISKDKGTSWEKSYNFGQESVGGLKFFKGCLFAGKADSTSYNLYKSCNLGQTWESFGIVTLDTSTRVNDLELVYSSPDLAIISVNGEGLKTANMDRTFKKNPIFTRPWSNTTLPLIDYITSYFDHEYPLMASGIAEPLEAGNTTYNFLGQREKEPTLYYSSHNGTDFKLPYGTPILAVADGMASYKYCVDCGNTVVINHQNGYQTQYMHLQDEDLITTTDGVFVTSGQVIGKVGMTGRTTGPHLHFVSARDKNDNASFSDEFPWGLTDPFGWQSDKNSDPWPLYALGQYKGIESTYLWNEDQNTISSRISWKYPAEVNLNNLHIRLPPDNVNQPVTVTVQNYVRPKNPLLFYIPSTSFLIETEDIFGQRVTNFNAPLVFTYSLTDLIPDFIDLNTLSAYFWNEISNAWDPLESTFDVTNFSVTFETDHLSHFAVFGEIFEEQKPHTTNTIQGESENGWFRSPPIIYLETNSSNAKILYSINDTQQWKLYTEPIEFINEGINNLLFKSISSLGVEEPIQEIQIRLDTSGKWRSKLLLQNSLFNTQPYQ</sequence>
<evidence type="ECO:0000259" key="1">
    <source>
        <dbReference type="Pfam" id="PF01551"/>
    </source>
</evidence>
<dbReference type="SUPFAM" id="SSF110296">
    <property type="entry name" value="Oligoxyloglucan reducing end-specific cellobiohydrolase"/>
    <property type="match status" value="1"/>
</dbReference>
<evidence type="ECO:0000313" key="2">
    <source>
        <dbReference type="EMBL" id="NMB70164.1"/>
    </source>
</evidence>
<organism evidence="2 3">
    <name type="scientific">candidate division WWE3 bacterium</name>
    <dbReference type="NCBI Taxonomy" id="2053526"/>
    <lineage>
        <taxon>Bacteria</taxon>
        <taxon>Katanobacteria</taxon>
    </lineage>
</organism>
<gene>
    <name evidence="2" type="ORF">GYA27_03115</name>
</gene>
<dbReference type="InterPro" id="IPR015943">
    <property type="entry name" value="WD40/YVTN_repeat-like_dom_sf"/>
</dbReference>
<dbReference type="Gene3D" id="2.70.70.10">
    <property type="entry name" value="Glucose Permease (Domain IIA)"/>
    <property type="match status" value="1"/>
</dbReference>
<dbReference type="Gene3D" id="2.130.10.10">
    <property type="entry name" value="YVTN repeat-like/Quinoprotein amine dehydrogenase"/>
    <property type="match status" value="1"/>
</dbReference>
<dbReference type="SUPFAM" id="SSF51261">
    <property type="entry name" value="Duplicated hybrid motif"/>
    <property type="match status" value="1"/>
</dbReference>
<name>A0A7X9HI21_UNCKA</name>
<dbReference type="CDD" id="cd12797">
    <property type="entry name" value="M23_peptidase"/>
    <property type="match status" value="1"/>
</dbReference>
<dbReference type="InterPro" id="IPR016047">
    <property type="entry name" value="M23ase_b-sheet_dom"/>
</dbReference>
<evidence type="ECO:0000313" key="3">
    <source>
        <dbReference type="Proteomes" id="UP000526033"/>
    </source>
</evidence>
<reference evidence="2 3" key="1">
    <citation type="journal article" date="2020" name="Biotechnol. Biofuels">
        <title>New insights from the biogas microbiome by comprehensive genome-resolved metagenomics of nearly 1600 species originating from multiple anaerobic digesters.</title>
        <authorList>
            <person name="Campanaro S."/>
            <person name="Treu L."/>
            <person name="Rodriguez-R L.M."/>
            <person name="Kovalovszki A."/>
            <person name="Ziels R.M."/>
            <person name="Maus I."/>
            <person name="Zhu X."/>
            <person name="Kougias P.G."/>
            <person name="Basile A."/>
            <person name="Luo G."/>
            <person name="Schluter A."/>
            <person name="Konstantinidis K.T."/>
            <person name="Angelidaki I."/>
        </authorList>
    </citation>
    <scope>NUCLEOTIDE SEQUENCE [LARGE SCALE GENOMIC DNA]</scope>
    <source>
        <strain evidence="2">AS27yjCOA_165</strain>
    </source>
</reference>
<dbReference type="PANTHER" id="PTHR21666:SF270">
    <property type="entry name" value="MUREIN HYDROLASE ACTIVATOR ENVC"/>
    <property type="match status" value="1"/>
</dbReference>
<dbReference type="GO" id="GO:0004222">
    <property type="term" value="F:metalloendopeptidase activity"/>
    <property type="evidence" value="ECO:0007669"/>
    <property type="project" value="TreeGrafter"/>
</dbReference>
<dbReference type="InterPro" id="IPR050570">
    <property type="entry name" value="Cell_wall_metabolism_enzyme"/>
</dbReference>
<proteinExistence type="predicted"/>
<feature type="domain" description="M23ase beta-sheet core" evidence="1">
    <location>
        <begin position="387"/>
        <end position="474"/>
    </location>
</feature>
<dbReference type="PANTHER" id="PTHR21666">
    <property type="entry name" value="PEPTIDASE-RELATED"/>
    <property type="match status" value="1"/>
</dbReference>
<dbReference type="InterPro" id="IPR011055">
    <property type="entry name" value="Dup_hybrid_motif"/>
</dbReference>